<sequence length="71" mass="7990">MPKPQVRLKMLWQCPALNASFGSPATEEDWINHLRSPDRALQHQAVQKAQKVAGELRLPVPTWAEPPGRPL</sequence>
<dbReference type="AlphaFoldDB" id="A0A9D4STP0"/>
<dbReference type="Proteomes" id="UP000821837">
    <property type="component" value="Chromosome 6"/>
</dbReference>
<comment type="caution">
    <text evidence="1">The sequence shown here is derived from an EMBL/GenBank/DDBJ whole genome shotgun (WGS) entry which is preliminary data.</text>
</comment>
<organism evidence="1 2">
    <name type="scientific">Rhipicephalus sanguineus</name>
    <name type="common">Brown dog tick</name>
    <name type="synonym">Ixodes sanguineus</name>
    <dbReference type="NCBI Taxonomy" id="34632"/>
    <lineage>
        <taxon>Eukaryota</taxon>
        <taxon>Metazoa</taxon>
        <taxon>Ecdysozoa</taxon>
        <taxon>Arthropoda</taxon>
        <taxon>Chelicerata</taxon>
        <taxon>Arachnida</taxon>
        <taxon>Acari</taxon>
        <taxon>Parasitiformes</taxon>
        <taxon>Ixodida</taxon>
        <taxon>Ixodoidea</taxon>
        <taxon>Ixodidae</taxon>
        <taxon>Rhipicephalinae</taxon>
        <taxon>Rhipicephalus</taxon>
        <taxon>Rhipicephalus</taxon>
    </lineage>
</organism>
<protein>
    <submittedName>
        <fullName evidence="1">Uncharacterized protein</fullName>
    </submittedName>
</protein>
<evidence type="ECO:0000313" key="1">
    <source>
        <dbReference type="EMBL" id="KAH7946769.1"/>
    </source>
</evidence>
<proteinExistence type="predicted"/>
<reference evidence="1" key="1">
    <citation type="journal article" date="2020" name="Cell">
        <title>Large-Scale Comparative Analyses of Tick Genomes Elucidate Their Genetic Diversity and Vector Capacities.</title>
        <authorList>
            <consortium name="Tick Genome and Microbiome Consortium (TIGMIC)"/>
            <person name="Jia N."/>
            <person name="Wang J."/>
            <person name="Shi W."/>
            <person name="Du L."/>
            <person name="Sun Y."/>
            <person name="Zhan W."/>
            <person name="Jiang J.F."/>
            <person name="Wang Q."/>
            <person name="Zhang B."/>
            <person name="Ji P."/>
            <person name="Bell-Sakyi L."/>
            <person name="Cui X.M."/>
            <person name="Yuan T.T."/>
            <person name="Jiang B.G."/>
            <person name="Yang W.F."/>
            <person name="Lam T.T."/>
            <person name="Chang Q.C."/>
            <person name="Ding S.J."/>
            <person name="Wang X.J."/>
            <person name="Zhu J.G."/>
            <person name="Ruan X.D."/>
            <person name="Zhao L."/>
            <person name="Wei J.T."/>
            <person name="Ye R.Z."/>
            <person name="Que T.C."/>
            <person name="Du C.H."/>
            <person name="Zhou Y.H."/>
            <person name="Cheng J.X."/>
            <person name="Dai P.F."/>
            <person name="Guo W.B."/>
            <person name="Han X.H."/>
            <person name="Huang E.J."/>
            <person name="Li L.F."/>
            <person name="Wei W."/>
            <person name="Gao Y.C."/>
            <person name="Liu J.Z."/>
            <person name="Shao H.Z."/>
            <person name="Wang X."/>
            <person name="Wang C.C."/>
            <person name="Yang T.C."/>
            <person name="Huo Q.B."/>
            <person name="Li W."/>
            <person name="Chen H.Y."/>
            <person name="Chen S.E."/>
            <person name="Zhou L.G."/>
            <person name="Ni X.B."/>
            <person name="Tian J.H."/>
            <person name="Sheng Y."/>
            <person name="Liu T."/>
            <person name="Pan Y.S."/>
            <person name="Xia L.Y."/>
            <person name="Li J."/>
            <person name="Zhao F."/>
            <person name="Cao W.C."/>
        </authorList>
    </citation>
    <scope>NUCLEOTIDE SEQUENCE</scope>
    <source>
        <strain evidence="1">Rsan-2018</strain>
    </source>
</reference>
<dbReference type="EMBL" id="JABSTV010001252">
    <property type="protein sequence ID" value="KAH7946769.1"/>
    <property type="molecule type" value="Genomic_DNA"/>
</dbReference>
<keyword evidence="2" id="KW-1185">Reference proteome</keyword>
<name>A0A9D4STP0_RHISA</name>
<gene>
    <name evidence="1" type="ORF">HPB52_004186</name>
</gene>
<accession>A0A9D4STP0</accession>
<reference evidence="1" key="2">
    <citation type="submission" date="2021-09" db="EMBL/GenBank/DDBJ databases">
        <authorList>
            <person name="Jia N."/>
            <person name="Wang J."/>
            <person name="Shi W."/>
            <person name="Du L."/>
            <person name="Sun Y."/>
            <person name="Zhan W."/>
            <person name="Jiang J."/>
            <person name="Wang Q."/>
            <person name="Zhang B."/>
            <person name="Ji P."/>
            <person name="Sakyi L.B."/>
            <person name="Cui X."/>
            <person name="Yuan T."/>
            <person name="Jiang B."/>
            <person name="Yang W."/>
            <person name="Lam T.T.-Y."/>
            <person name="Chang Q."/>
            <person name="Ding S."/>
            <person name="Wang X."/>
            <person name="Zhu J."/>
            <person name="Ruan X."/>
            <person name="Zhao L."/>
            <person name="Wei J."/>
            <person name="Que T."/>
            <person name="Du C."/>
            <person name="Cheng J."/>
            <person name="Dai P."/>
            <person name="Han X."/>
            <person name="Huang E."/>
            <person name="Gao Y."/>
            <person name="Liu J."/>
            <person name="Shao H."/>
            <person name="Ye R."/>
            <person name="Li L."/>
            <person name="Wei W."/>
            <person name="Wang X."/>
            <person name="Wang C."/>
            <person name="Huo Q."/>
            <person name="Li W."/>
            <person name="Guo W."/>
            <person name="Chen H."/>
            <person name="Chen S."/>
            <person name="Zhou L."/>
            <person name="Zhou L."/>
            <person name="Ni X."/>
            <person name="Tian J."/>
            <person name="Zhou Y."/>
            <person name="Sheng Y."/>
            <person name="Liu T."/>
            <person name="Pan Y."/>
            <person name="Xia L."/>
            <person name="Li J."/>
            <person name="Zhao F."/>
            <person name="Cao W."/>
        </authorList>
    </citation>
    <scope>NUCLEOTIDE SEQUENCE</scope>
    <source>
        <strain evidence="1">Rsan-2018</strain>
        <tissue evidence="1">Larvae</tissue>
    </source>
</reference>
<evidence type="ECO:0000313" key="2">
    <source>
        <dbReference type="Proteomes" id="UP000821837"/>
    </source>
</evidence>